<dbReference type="EMBL" id="CAJOBR010093178">
    <property type="protein sequence ID" value="CAF5143807.1"/>
    <property type="molecule type" value="Genomic_DNA"/>
</dbReference>
<organism evidence="1 2">
    <name type="scientific">Rotaria socialis</name>
    <dbReference type="NCBI Taxonomy" id="392032"/>
    <lineage>
        <taxon>Eukaryota</taxon>
        <taxon>Metazoa</taxon>
        <taxon>Spiralia</taxon>
        <taxon>Gnathifera</taxon>
        <taxon>Rotifera</taxon>
        <taxon>Eurotatoria</taxon>
        <taxon>Bdelloidea</taxon>
        <taxon>Philodinida</taxon>
        <taxon>Philodinidae</taxon>
        <taxon>Rotaria</taxon>
    </lineage>
</organism>
<name>A0A822G1Y9_9BILA</name>
<comment type="caution">
    <text evidence="1">The sequence shown here is derived from an EMBL/GenBank/DDBJ whole genome shotgun (WGS) entry which is preliminary data.</text>
</comment>
<sequence length="50" mass="5711">SLVTEMLANVLNICSDEELENDGTTTEEGMYMFLLKRRDDCSKVSFGEYI</sequence>
<accession>A0A822G1Y9</accession>
<dbReference type="AlphaFoldDB" id="A0A822G1Y9"/>
<dbReference type="Proteomes" id="UP000663848">
    <property type="component" value="Unassembled WGS sequence"/>
</dbReference>
<evidence type="ECO:0000313" key="2">
    <source>
        <dbReference type="Proteomes" id="UP000663848"/>
    </source>
</evidence>
<feature type="non-terminal residue" evidence="1">
    <location>
        <position position="1"/>
    </location>
</feature>
<protein>
    <submittedName>
        <fullName evidence="1">Uncharacterized protein</fullName>
    </submittedName>
</protein>
<reference evidence="1" key="1">
    <citation type="submission" date="2021-02" db="EMBL/GenBank/DDBJ databases">
        <authorList>
            <person name="Nowell W R."/>
        </authorList>
    </citation>
    <scope>NUCLEOTIDE SEQUENCE</scope>
</reference>
<gene>
    <name evidence="1" type="ORF">QYT958_LOCUS47962</name>
</gene>
<evidence type="ECO:0000313" key="1">
    <source>
        <dbReference type="EMBL" id="CAF5143807.1"/>
    </source>
</evidence>
<proteinExistence type="predicted"/>